<dbReference type="Pfam" id="PF04299">
    <property type="entry name" value="FMN_bind_2"/>
    <property type="match status" value="1"/>
</dbReference>
<name>A0ABZ0D1T1_9BURK</name>
<sequence>MYTPSHFDETRPEPLQQLLHEHPLGLLITHGPQGLDANPVPFLYDAQPGGAGVLTAHVARANPVWKEAADAEVLVAFQGPQAYISPNWYPSKAENGKAVPTWNYVVVQARGKLVVRDDVAWLRRLVTRLTQRHEATQAVPWQVSDAPADYLEAMLRGIVGIEIPLTSLRGKWKMSQNHTAANREGVARGLRTQGAEASAVADWVEKAAAPR</sequence>
<dbReference type="RefSeq" id="WP_316701485.1">
    <property type="nucleotide sequence ID" value="NZ_CP136336.1"/>
</dbReference>
<dbReference type="SUPFAM" id="SSF50475">
    <property type="entry name" value="FMN-binding split barrel"/>
    <property type="match status" value="1"/>
</dbReference>
<dbReference type="Proteomes" id="UP001303946">
    <property type="component" value="Chromosome"/>
</dbReference>
<dbReference type="Gene3D" id="2.30.110.10">
    <property type="entry name" value="Electron Transport, Fmn-binding Protein, Chain A"/>
    <property type="match status" value="1"/>
</dbReference>
<dbReference type="PANTHER" id="PTHR35802:SF1">
    <property type="entry name" value="PROTEASE SYNTHASE AND SPORULATION PROTEIN PAI 2"/>
    <property type="match status" value="1"/>
</dbReference>
<dbReference type="InterPro" id="IPR007396">
    <property type="entry name" value="TR_PAI2-type"/>
</dbReference>
<dbReference type="PIRSF" id="PIRSF010372">
    <property type="entry name" value="PaiB"/>
    <property type="match status" value="1"/>
</dbReference>
<organism evidence="1 2">
    <name type="scientific">Piscinibacter gummiphilus</name>
    <dbReference type="NCBI Taxonomy" id="946333"/>
    <lineage>
        <taxon>Bacteria</taxon>
        <taxon>Pseudomonadati</taxon>
        <taxon>Pseudomonadota</taxon>
        <taxon>Betaproteobacteria</taxon>
        <taxon>Burkholderiales</taxon>
        <taxon>Sphaerotilaceae</taxon>
        <taxon>Piscinibacter</taxon>
    </lineage>
</organism>
<reference evidence="1 2" key="1">
    <citation type="submission" date="2023-10" db="EMBL/GenBank/DDBJ databases">
        <title>Bacteria for the degradation of biodegradable plastic PBAT(Polybutylene adipate terephthalate).</title>
        <authorList>
            <person name="Weon H.-Y."/>
            <person name="Yeon J."/>
        </authorList>
    </citation>
    <scope>NUCLEOTIDE SEQUENCE [LARGE SCALE GENOMIC DNA]</scope>
    <source>
        <strain evidence="1 2">SBD 7-3</strain>
    </source>
</reference>
<protein>
    <submittedName>
        <fullName evidence="1">FMN-binding negative transcriptional regulator</fullName>
    </submittedName>
</protein>
<keyword evidence="2" id="KW-1185">Reference proteome</keyword>
<proteinExistence type="predicted"/>
<dbReference type="InterPro" id="IPR012349">
    <property type="entry name" value="Split_barrel_FMN-bd"/>
</dbReference>
<dbReference type="PANTHER" id="PTHR35802">
    <property type="entry name" value="PROTEASE SYNTHASE AND SPORULATION PROTEIN PAI 2"/>
    <property type="match status" value="1"/>
</dbReference>
<evidence type="ECO:0000313" key="2">
    <source>
        <dbReference type="Proteomes" id="UP001303946"/>
    </source>
</evidence>
<evidence type="ECO:0000313" key="1">
    <source>
        <dbReference type="EMBL" id="WOB08669.1"/>
    </source>
</evidence>
<accession>A0ABZ0D1T1</accession>
<dbReference type="EMBL" id="CP136336">
    <property type="protein sequence ID" value="WOB08669.1"/>
    <property type="molecule type" value="Genomic_DNA"/>
</dbReference>
<gene>
    <name evidence="1" type="ORF">RXV79_01120</name>
</gene>